<dbReference type="Gene3D" id="3.90.1150.50">
    <property type="entry name" value="Transcription-repair-coupling factor, D7 domain"/>
    <property type="match status" value="1"/>
</dbReference>
<evidence type="ECO:0000259" key="10">
    <source>
        <dbReference type="PROSITE" id="PS51192"/>
    </source>
</evidence>
<dbReference type="InterPro" id="IPR047112">
    <property type="entry name" value="RecG/Mfd"/>
</dbReference>
<dbReference type="SMART" id="SM00487">
    <property type="entry name" value="DEXDc"/>
    <property type="match status" value="1"/>
</dbReference>
<dbReference type="Gene3D" id="3.30.2060.10">
    <property type="entry name" value="Penicillin-binding protein 1b domain"/>
    <property type="match status" value="1"/>
</dbReference>
<dbReference type="SUPFAM" id="SSF141259">
    <property type="entry name" value="CarD-like"/>
    <property type="match status" value="1"/>
</dbReference>
<dbReference type="Pfam" id="PF00271">
    <property type="entry name" value="Helicase_C"/>
    <property type="match status" value="1"/>
</dbReference>
<dbReference type="InterPro" id="IPR011545">
    <property type="entry name" value="DEAD/DEAH_box_helicase_dom"/>
</dbReference>
<feature type="domain" description="Helicase C-terminal" evidence="11">
    <location>
        <begin position="761"/>
        <end position="915"/>
    </location>
</feature>
<dbReference type="CDD" id="cd17991">
    <property type="entry name" value="DEXHc_TRCF"/>
    <property type="match status" value="1"/>
</dbReference>
<sequence length="1124" mass="129336">MENLEQFINIYRKSEVVQKVNDWVASGVVEHVGIESAAGSSKSVLIAATYENQRKHFVILCGDKEEAAYQFNTLEALLPGKPIHFLPDSFRQAQNFSRIDRNNLLLKTETANQIYSDRNRQHIIVTYPEALIEKIVSPEVLQKNRIDLHIGEEMDADLLMSELVEYGYRHVDFVYEPGEFSIRGGIVDIFTYGNDWPYRVELFDTEIESIRLFDPVSQLSRKKVDFISIVPDIQEKVSVEEWASFFHLIKNDAVIWSLNHPLFVSRLEKVYELMEEFQKEKVKSDYPADVMSFFDHKKFLTPAHIIDELGGFGGLYFESTYKLEVPLSDRFVMGTSPQPSFNKNFTLLIDDLKKHQKEGYKLYLFTESERQSRRLHSIFQDLGAGVTVQTILIALHEGYIDHQQKLVCYTDHQIFQRFHQYNLRKGFTKSKAMTSQMLRELQPGDYVTHIDHGVGKYSGLEKIELKGQTQESLRIVYKNNDVLYVSINSLHKIARFTGQEGKQPTLSKLGSDTWSKLKNRTKKQIKDIASELIKLYAKRKASEGFACKPDGYLQNELEASFFYEDTPDQAQATIDVKEDMEKEGPMDRLICGDVGFGKTEIAIRAAFKAVVNGKQVAVLVPTTILALQHYKTFQDRMSDFGVEMDYVNRFKTPKEKAEIYEKLKEGKLDIVIGTHAILSKKVGFKDLGLLIIDEEQKFGVTAKERLRNIKVNVDTLTLTATPIPRTLQFSLMAARDLSILRTAPPNRQAIHTEIRIFNHELIRDSIYHEVDRGGQVFFVHNRVKALPEMKVLLSKLCPDIDIAMAHGQMDSKKLEDTLVRYINGEFDLLLCTNIIETGLDIPNANTIIINNAHQFGLSDLHQLRGRVGRSNKKAFCYLFSPPLSVLTTEARKRLRTIEEFSDLGSGFEIAMRDLDIRGAGNLLGAEQSGFISEIGYHTYQKILEESIRELKETEFKDLFKDDLQKQTEFVTDVVIETDTEMLIPDTYVNQIRERLSLYTTLDHLNNEKELETFASDLQDRFGPYGEEVENLFEGLRLRWLGKKLGFERILFTKNKLRCFFPADPQSAYYESSTFRTLLNHVNKNPKKLKMRVKQSRSHLILVVENMKSMKTVINFLKELEKVVS</sequence>
<dbReference type="Proteomes" id="UP000753961">
    <property type="component" value="Unassembled WGS sequence"/>
</dbReference>
<keyword evidence="8 9" id="KW-0234">DNA repair</keyword>
<evidence type="ECO:0000313" key="13">
    <source>
        <dbReference type="Proteomes" id="UP000753961"/>
    </source>
</evidence>
<evidence type="ECO:0000256" key="1">
    <source>
        <dbReference type="ARBA" id="ARBA00022490"/>
    </source>
</evidence>
<dbReference type="PANTHER" id="PTHR47964">
    <property type="entry name" value="ATP-DEPENDENT DNA HELICASE HOMOLOG RECG, CHLOROPLASTIC"/>
    <property type="match status" value="1"/>
</dbReference>
<evidence type="ECO:0000256" key="4">
    <source>
        <dbReference type="ARBA" id="ARBA00022801"/>
    </source>
</evidence>
<dbReference type="SUPFAM" id="SSF143517">
    <property type="entry name" value="TRCF domain-like"/>
    <property type="match status" value="1"/>
</dbReference>
<dbReference type="NCBIfam" id="TIGR00580">
    <property type="entry name" value="mfd"/>
    <property type="match status" value="1"/>
</dbReference>
<dbReference type="GO" id="GO:0005524">
    <property type="term" value="F:ATP binding"/>
    <property type="evidence" value="ECO:0007669"/>
    <property type="project" value="UniProtKB-UniRule"/>
</dbReference>
<comment type="function">
    <text evidence="9">Couples transcription and DNA repair by recognizing RNA polymerase (RNAP) stalled at DNA lesions. Mediates ATP-dependent release of RNAP and its truncated transcript from the DNA, and recruitment of nucleotide excision repair machinery to the damaged site.</text>
</comment>
<dbReference type="SUPFAM" id="SSF52540">
    <property type="entry name" value="P-loop containing nucleoside triphosphate hydrolases"/>
    <property type="match status" value="4"/>
</dbReference>
<dbReference type="Gene3D" id="3.40.50.11180">
    <property type="match status" value="1"/>
</dbReference>
<comment type="subcellular location">
    <subcellularLocation>
        <location evidence="9">Cytoplasm</location>
    </subcellularLocation>
</comment>
<evidence type="ECO:0000256" key="7">
    <source>
        <dbReference type="ARBA" id="ARBA00023125"/>
    </source>
</evidence>
<keyword evidence="2 9" id="KW-0547">Nucleotide-binding</keyword>
<dbReference type="GO" id="GO:0005737">
    <property type="term" value="C:cytoplasm"/>
    <property type="evidence" value="ECO:0007669"/>
    <property type="project" value="UniProtKB-SubCell"/>
</dbReference>
<keyword evidence="6 9" id="KW-0067">ATP-binding</keyword>
<dbReference type="GO" id="GO:0003678">
    <property type="term" value="F:DNA helicase activity"/>
    <property type="evidence" value="ECO:0007669"/>
    <property type="project" value="TreeGrafter"/>
</dbReference>
<keyword evidence="4 9" id="KW-0378">Hydrolase</keyword>
<dbReference type="HAMAP" id="MF_00969">
    <property type="entry name" value="TRCF"/>
    <property type="match status" value="1"/>
</dbReference>
<evidence type="ECO:0000259" key="11">
    <source>
        <dbReference type="PROSITE" id="PS51194"/>
    </source>
</evidence>
<dbReference type="Pfam" id="PF00270">
    <property type="entry name" value="DEAD"/>
    <property type="match status" value="1"/>
</dbReference>
<gene>
    <name evidence="9 12" type="primary">mfd</name>
    <name evidence="12" type="ORF">KUV50_17075</name>
</gene>
<feature type="domain" description="Helicase ATP-binding" evidence="10">
    <location>
        <begin position="579"/>
        <end position="740"/>
    </location>
</feature>
<dbReference type="RefSeq" id="WP_222581408.1">
    <property type="nucleotide sequence ID" value="NZ_JAHVHU010000019.1"/>
</dbReference>
<dbReference type="EC" id="3.6.4.-" evidence="9"/>
<evidence type="ECO:0000313" key="12">
    <source>
        <dbReference type="EMBL" id="MBY5959870.1"/>
    </source>
</evidence>
<evidence type="ECO:0000256" key="3">
    <source>
        <dbReference type="ARBA" id="ARBA00022763"/>
    </source>
</evidence>
<keyword evidence="5" id="KW-0347">Helicase</keyword>
<dbReference type="InterPro" id="IPR003711">
    <property type="entry name" value="CarD-like/TRCF_RID"/>
</dbReference>
<dbReference type="EMBL" id="JAHVHU010000019">
    <property type="protein sequence ID" value="MBY5959870.1"/>
    <property type="molecule type" value="Genomic_DNA"/>
</dbReference>
<dbReference type="InterPro" id="IPR027417">
    <property type="entry name" value="P-loop_NTPase"/>
</dbReference>
<dbReference type="PROSITE" id="PS51192">
    <property type="entry name" value="HELICASE_ATP_BIND_1"/>
    <property type="match status" value="1"/>
</dbReference>
<dbReference type="GO" id="GO:0006355">
    <property type="term" value="P:regulation of DNA-templated transcription"/>
    <property type="evidence" value="ECO:0007669"/>
    <property type="project" value="UniProtKB-UniRule"/>
</dbReference>
<proteinExistence type="inferred from homology"/>
<dbReference type="SMART" id="SM00490">
    <property type="entry name" value="HELICc"/>
    <property type="match status" value="1"/>
</dbReference>
<comment type="similarity">
    <text evidence="9">In the N-terminal section; belongs to the UvrB family.</text>
</comment>
<evidence type="ECO:0000256" key="5">
    <source>
        <dbReference type="ARBA" id="ARBA00022806"/>
    </source>
</evidence>
<dbReference type="Pfam" id="PF02559">
    <property type="entry name" value="CarD_TRCF_RID"/>
    <property type="match status" value="1"/>
</dbReference>
<keyword evidence="7 9" id="KW-0238">DNA-binding</keyword>
<evidence type="ECO:0000256" key="6">
    <source>
        <dbReference type="ARBA" id="ARBA00022840"/>
    </source>
</evidence>
<dbReference type="InterPro" id="IPR004576">
    <property type="entry name" value="Mfd"/>
</dbReference>
<dbReference type="PANTHER" id="PTHR47964:SF1">
    <property type="entry name" value="ATP-DEPENDENT DNA HELICASE HOMOLOG RECG, CHLOROPLASTIC"/>
    <property type="match status" value="1"/>
</dbReference>
<dbReference type="GO" id="GO:0003684">
    <property type="term" value="F:damaged DNA binding"/>
    <property type="evidence" value="ECO:0007669"/>
    <property type="project" value="InterPro"/>
</dbReference>
<comment type="similarity">
    <text evidence="9">In the C-terminal section; belongs to the helicase family. RecG subfamily.</text>
</comment>
<dbReference type="InterPro" id="IPR005118">
    <property type="entry name" value="TRCF_C"/>
</dbReference>
<protein>
    <recommendedName>
        <fullName evidence="9">Transcription-repair-coupling factor</fullName>
        <shortName evidence="9">TRCF</shortName>
        <ecNumber evidence="9">3.6.4.-</ecNumber>
    </recommendedName>
</protein>
<accession>A0A953HWN7</accession>
<dbReference type="GO" id="GO:0000716">
    <property type="term" value="P:transcription-coupled nucleotide-excision repair, DNA damage recognition"/>
    <property type="evidence" value="ECO:0007669"/>
    <property type="project" value="UniProtKB-UniRule"/>
</dbReference>
<dbReference type="Pfam" id="PF17757">
    <property type="entry name" value="UvrB_inter"/>
    <property type="match status" value="1"/>
</dbReference>
<dbReference type="AlphaFoldDB" id="A0A953HWN7"/>
<evidence type="ECO:0000256" key="9">
    <source>
        <dbReference type="HAMAP-Rule" id="MF_00969"/>
    </source>
</evidence>
<dbReference type="Gene3D" id="2.40.10.170">
    <property type="match status" value="1"/>
</dbReference>
<dbReference type="InterPro" id="IPR014001">
    <property type="entry name" value="Helicase_ATP-bd"/>
</dbReference>
<evidence type="ECO:0000256" key="2">
    <source>
        <dbReference type="ARBA" id="ARBA00022741"/>
    </source>
</evidence>
<dbReference type="InterPro" id="IPR037235">
    <property type="entry name" value="TRCF-like_C_D7"/>
</dbReference>
<reference evidence="12" key="1">
    <citation type="submission" date="2021-06" db="EMBL/GenBank/DDBJ databases">
        <title>44 bacteria genomes isolated from Dapeng, Shenzhen.</title>
        <authorList>
            <person name="Zheng W."/>
            <person name="Yu S."/>
            <person name="Huang Y."/>
        </authorList>
    </citation>
    <scope>NUCLEOTIDE SEQUENCE</scope>
    <source>
        <strain evidence="12">DP5N28-2</strain>
    </source>
</reference>
<keyword evidence="1 9" id="KW-0963">Cytoplasm</keyword>
<comment type="caution">
    <text evidence="12">The sequence shown here is derived from an EMBL/GenBank/DDBJ whole genome shotgun (WGS) entry which is preliminary data.</text>
</comment>
<dbReference type="SMART" id="SM00982">
    <property type="entry name" value="TRCF"/>
    <property type="match status" value="1"/>
</dbReference>
<dbReference type="GO" id="GO:0016787">
    <property type="term" value="F:hydrolase activity"/>
    <property type="evidence" value="ECO:0007669"/>
    <property type="project" value="UniProtKB-KW"/>
</dbReference>
<dbReference type="InterPro" id="IPR036101">
    <property type="entry name" value="CarD-like/TRCF_RID_sf"/>
</dbReference>
<dbReference type="Pfam" id="PF03461">
    <property type="entry name" value="TRCF"/>
    <property type="match status" value="1"/>
</dbReference>
<organism evidence="12 13">
    <name type="scientific">Membranihabitans marinus</name>
    <dbReference type="NCBI Taxonomy" id="1227546"/>
    <lineage>
        <taxon>Bacteria</taxon>
        <taxon>Pseudomonadati</taxon>
        <taxon>Bacteroidota</taxon>
        <taxon>Saprospiria</taxon>
        <taxon>Saprospirales</taxon>
        <taxon>Saprospiraceae</taxon>
        <taxon>Membranihabitans</taxon>
    </lineage>
</organism>
<dbReference type="InterPro" id="IPR001650">
    <property type="entry name" value="Helicase_C-like"/>
</dbReference>
<keyword evidence="13" id="KW-1185">Reference proteome</keyword>
<dbReference type="Gene3D" id="3.40.50.300">
    <property type="entry name" value="P-loop containing nucleotide triphosphate hydrolases"/>
    <property type="match status" value="2"/>
</dbReference>
<dbReference type="PROSITE" id="PS51194">
    <property type="entry name" value="HELICASE_CTER"/>
    <property type="match status" value="1"/>
</dbReference>
<name>A0A953HWN7_9BACT</name>
<dbReference type="SMART" id="SM01058">
    <property type="entry name" value="CarD_TRCF"/>
    <property type="match status" value="1"/>
</dbReference>
<evidence type="ECO:0000256" key="8">
    <source>
        <dbReference type="ARBA" id="ARBA00023204"/>
    </source>
</evidence>
<keyword evidence="3 9" id="KW-0227">DNA damage</keyword>
<dbReference type="InterPro" id="IPR041471">
    <property type="entry name" value="UvrB_inter"/>
</dbReference>